<accession>A0A8X6XCQ5</accession>
<organism evidence="1 2">
    <name type="scientific">Trichonephila inaurata madagascariensis</name>
    <dbReference type="NCBI Taxonomy" id="2747483"/>
    <lineage>
        <taxon>Eukaryota</taxon>
        <taxon>Metazoa</taxon>
        <taxon>Ecdysozoa</taxon>
        <taxon>Arthropoda</taxon>
        <taxon>Chelicerata</taxon>
        <taxon>Arachnida</taxon>
        <taxon>Araneae</taxon>
        <taxon>Araneomorphae</taxon>
        <taxon>Entelegynae</taxon>
        <taxon>Araneoidea</taxon>
        <taxon>Nephilidae</taxon>
        <taxon>Trichonephila</taxon>
        <taxon>Trichonephila inaurata</taxon>
    </lineage>
</organism>
<sequence length="129" mass="14649">MPGQTRKTSTIRRWCMSISQDKKNTYFTNHGKFLSWSQHVVKCRDAAPDTTIGEGFSSLFEVMFDTGVASSIFNPLGEKMCRLKHDNVEVLAEERGSQEAASCFRELLSCLEDERNVKELDISASKKMF</sequence>
<comment type="caution">
    <text evidence="1">The sequence shown here is derived from an EMBL/GenBank/DDBJ whole genome shotgun (WGS) entry which is preliminary data.</text>
</comment>
<dbReference type="Proteomes" id="UP000886998">
    <property type="component" value="Unassembled WGS sequence"/>
</dbReference>
<name>A0A8X6XCQ5_9ARAC</name>
<dbReference type="EMBL" id="BMAV01007393">
    <property type="protein sequence ID" value="GFY50305.1"/>
    <property type="molecule type" value="Genomic_DNA"/>
</dbReference>
<protein>
    <submittedName>
        <fullName evidence="1">Uncharacterized protein</fullName>
    </submittedName>
</protein>
<evidence type="ECO:0000313" key="2">
    <source>
        <dbReference type="Proteomes" id="UP000886998"/>
    </source>
</evidence>
<keyword evidence="2" id="KW-1185">Reference proteome</keyword>
<proteinExistence type="predicted"/>
<evidence type="ECO:0000313" key="1">
    <source>
        <dbReference type="EMBL" id="GFY50305.1"/>
    </source>
</evidence>
<reference evidence="1" key="1">
    <citation type="submission" date="2020-08" db="EMBL/GenBank/DDBJ databases">
        <title>Multicomponent nature underlies the extraordinary mechanical properties of spider dragline silk.</title>
        <authorList>
            <person name="Kono N."/>
            <person name="Nakamura H."/>
            <person name="Mori M."/>
            <person name="Yoshida Y."/>
            <person name="Ohtoshi R."/>
            <person name="Malay A.D."/>
            <person name="Moran D.A.P."/>
            <person name="Tomita M."/>
            <person name="Numata K."/>
            <person name="Arakawa K."/>
        </authorList>
    </citation>
    <scope>NUCLEOTIDE SEQUENCE</scope>
</reference>
<dbReference type="AlphaFoldDB" id="A0A8X6XCQ5"/>
<gene>
    <name evidence="1" type="ORF">TNIN_102221</name>
</gene>